<proteinExistence type="predicted"/>
<dbReference type="AlphaFoldDB" id="K0TP63"/>
<comment type="caution">
    <text evidence="2">The sequence shown here is derived from an EMBL/GenBank/DDBJ whole genome shotgun (WGS) entry which is preliminary data.</text>
</comment>
<evidence type="ECO:0000313" key="3">
    <source>
        <dbReference type="Proteomes" id="UP000266841"/>
    </source>
</evidence>
<evidence type="ECO:0000256" key="1">
    <source>
        <dbReference type="SAM" id="MobiDB-lite"/>
    </source>
</evidence>
<dbReference type="EMBL" id="AGNL01003885">
    <property type="protein sequence ID" value="EJK74182.1"/>
    <property type="molecule type" value="Genomic_DNA"/>
</dbReference>
<gene>
    <name evidence="2" type="ORF">THAOC_04154</name>
</gene>
<feature type="compositionally biased region" description="Low complexity" evidence="1">
    <location>
        <begin position="1"/>
        <end position="23"/>
    </location>
</feature>
<feature type="region of interest" description="Disordered" evidence="1">
    <location>
        <begin position="1"/>
        <end position="126"/>
    </location>
</feature>
<organism evidence="2 3">
    <name type="scientific">Thalassiosira oceanica</name>
    <name type="common">Marine diatom</name>
    <dbReference type="NCBI Taxonomy" id="159749"/>
    <lineage>
        <taxon>Eukaryota</taxon>
        <taxon>Sar</taxon>
        <taxon>Stramenopiles</taxon>
        <taxon>Ochrophyta</taxon>
        <taxon>Bacillariophyta</taxon>
        <taxon>Coscinodiscophyceae</taxon>
        <taxon>Thalassiosirophycidae</taxon>
        <taxon>Thalassiosirales</taxon>
        <taxon>Thalassiosiraceae</taxon>
        <taxon>Thalassiosira</taxon>
    </lineage>
</organism>
<accession>K0TP63</accession>
<feature type="region of interest" description="Disordered" evidence="1">
    <location>
        <begin position="148"/>
        <end position="201"/>
    </location>
</feature>
<feature type="compositionally biased region" description="Basic and acidic residues" evidence="1">
    <location>
        <begin position="168"/>
        <end position="178"/>
    </location>
</feature>
<keyword evidence="3" id="KW-1185">Reference proteome</keyword>
<reference evidence="2 3" key="1">
    <citation type="journal article" date="2012" name="Genome Biol.">
        <title>Genome and low-iron response of an oceanic diatom adapted to chronic iron limitation.</title>
        <authorList>
            <person name="Lommer M."/>
            <person name="Specht M."/>
            <person name="Roy A.S."/>
            <person name="Kraemer L."/>
            <person name="Andreson R."/>
            <person name="Gutowska M.A."/>
            <person name="Wolf J."/>
            <person name="Bergner S.V."/>
            <person name="Schilhabel M.B."/>
            <person name="Klostermeier U.C."/>
            <person name="Beiko R.G."/>
            <person name="Rosenstiel P."/>
            <person name="Hippler M."/>
            <person name="Laroche J."/>
        </authorList>
    </citation>
    <scope>NUCLEOTIDE SEQUENCE [LARGE SCALE GENOMIC DNA]</scope>
    <source>
        <strain evidence="2 3">CCMP1005</strain>
    </source>
</reference>
<evidence type="ECO:0000313" key="2">
    <source>
        <dbReference type="EMBL" id="EJK74182.1"/>
    </source>
</evidence>
<dbReference type="Proteomes" id="UP000266841">
    <property type="component" value="Unassembled WGS sequence"/>
</dbReference>
<protein>
    <submittedName>
        <fullName evidence="2">Uncharacterized protein</fullName>
    </submittedName>
</protein>
<sequence>MSCSGGTVSGAASSSRLLPSPLSAAPPVPPQTTGRTGIHIGCPPPAGEARRSIPPPGGANEDLRGRAPTEGWGVDCRIRNPASAEKPVAPQDGPGPGAGPRVLPATGARPSPSGLATRSTGGGEAGDYVADVYLHRFGGGFPGPPLASMSQSLLEAGSSSDDSSCGSEDSKCEGDSERTPPGNRSGNRGRKRKSTNLLCGEDESPATIGNFQRGRSPNYCDSIVRLTHSNAIFSTTDGSTKPATVAGPQMSATVLEDEFGNEEKEWDLTKIDQSVARALAGQSHLSHRVIQVANYSSPPKQTSTANTSSDLSDYNEDIFSSTKPEEFAAIDERVKLQYRRKLTMRAAQTSTANTSSDLSDYNEDIFSSTKPEELAAIDERVELHYRRKLTMRAAAVSVKSDDGKPTSASVVVEKPYFFNKLMRFSSKRGNQDCRESDQDRSKYSCILM</sequence>
<name>K0TP63_THAOC</name>
<feature type="compositionally biased region" description="Low complexity" evidence="1">
    <location>
        <begin position="152"/>
        <end position="167"/>
    </location>
</feature>